<evidence type="ECO:0000256" key="3">
    <source>
        <dbReference type="ARBA" id="ARBA00022691"/>
    </source>
</evidence>
<dbReference type="PIRSF" id="PIRSF004505">
    <property type="entry name" value="MT_bac"/>
    <property type="match status" value="1"/>
</dbReference>
<dbReference type="PANTHER" id="PTHR33603">
    <property type="entry name" value="METHYLTRANSFERASE"/>
    <property type="match status" value="1"/>
</dbReference>
<keyword evidence="1 5" id="KW-0489">Methyltransferase</keyword>
<dbReference type="InterPro" id="IPR003742">
    <property type="entry name" value="RlmH-like"/>
</dbReference>
<dbReference type="InterPro" id="IPR029026">
    <property type="entry name" value="tRNA_m1G_MTases_N"/>
</dbReference>
<keyword evidence="2 5" id="KW-0808">Transferase</keyword>
<name>A0ABS7WUK3_9BACT</name>
<keyword evidence="5" id="KW-0698">rRNA processing</keyword>
<organism evidence="6 7">
    <name type="scientific">Campylobacter canadensis</name>
    <dbReference type="NCBI Taxonomy" id="449520"/>
    <lineage>
        <taxon>Bacteria</taxon>
        <taxon>Pseudomonadati</taxon>
        <taxon>Campylobacterota</taxon>
        <taxon>Epsilonproteobacteria</taxon>
        <taxon>Campylobacterales</taxon>
        <taxon>Campylobacteraceae</taxon>
        <taxon>Campylobacter</taxon>
    </lineage>
</organism>
<comment type="subcellular location">
    <subcellularLocation>
        <location evidence="5">Cytoplasm</location>
    </subcellularLocation>
</comment>
<dbReference type="Gene3D" id="3.40.1280.10">
    <property type="match status" value="1"/>
</dbReference>
<sequence length="150" mass="17275">MKINIFYIQKDKNKSELEKKYEKLLLTLVAFSSNNCFNKKIANAQSQNEKIAQSEYENIYLQSSKKSFSIALSEEAKELNSFEFAKLLSDKQECSFFIGGAYGLSDSFKDKCDVCISLSKLTTTHELARIFLLEQIYRALCINSNHPYHK</sequence>
<dbReference type="EMBL" id="JACGBB010000024">
    <property type="protein sequence ID" value="MBZ7988012.1"/>
    <property type="molecule type" value="Genomic_DNA"/>
</dbReference>
<evidence type="ECO:0000256" key="5">
    <source>
        <dbReference type="HAMAP-Rule" id="MF_00658"/>
    </source>
</evidence>
<comment type="catalytic activity">
    <reaction evidence="5">
        <text>pseudouridine(1915) in 23S rRNA + S-adenosyl-L-methionine = N(3)-methylpseudouridine(1915) in 23S rRNA + S-adenosyl-L-homocysteine + H(+)</text>
        <dbReference type="Rhea" id="RHEA:42752"/>
        <dbReference type="Rhea" id="RHEA-COMP:10221"/>
        <dbReference type="Rhea" id="RHEA-COMP:10222"/>
        <dbReference type="ChEBI" id="CHEBI:15378"/>
        <dbReference type="ChEBI" id="CHEBI:57856"/>
        <dbReference type="ChEBI" id="CHEBI:59789"/>
        <dbReference type="ChEBI" id="CHEBI:65314"/>
        <dbReference type="ChEBI" id="CHEBI:74486"/>
        <dbReference type="EC" id="2.1.1.177"/>
    </reaction>
</comment>
<dbReference type="RefSeq" id="WP_172231318.1">
    <property type="nucleotide sequence ID" value="NZ_CP035946.1"/>
</dbReference>
<dbReference type="InterPro" id="IPR029028">
    <property type="entry name" value="Alpha/beta_knot_MTases"/>
</dbReference>
<comment type="caution">
    <text evidence="6">The sequence shown here is derived from an EMBL/GenBank/DDBJ whole genome shotgun (WGS) entry which is preliminary data.</text>
</comment>
<keyword evidence="7" id="KW-1185">Reference proteome</keyword>
<dbReference type="PANTHER" id="PTHR33603:SF1">
    <property type="entry name" value="RIBOSOMAL RNA LARGE SUBUNIT METHYLTRANSFERASE H"/>
    <property type="match status" value="1"/>
</dbReference>
<dbReference type="Proteomes" id="UP000786183">
    <property type="component" value="Unassembled WGS sequence"/>
</dbReference>
<reference evidence="6 7" key="1">
    <citation type="submission" date="2020-07" db="EMBL/GenBank/DDBJ databases">
        <title>Transfer of Campylobacter canadensis to the novel genus Avispirillum gen. nov., that also includes two novel species recovered from migratory waterfowl: Avispirillum anseris sp. nov. and Avispirillum brantae sp. nov.</title>
        <authorList>
            <person name="Miller W.G."/>
            <person name="Chapman M.H."/>
            <person name="Yee E."/>
            <person name="Inglis G.D."/>
        </authorList>
    </citation>
    <scope>NUCLEOTIDE SEQUENCE [LARGE SCALE GENOMIC DNA]</scope>
    <source>
        <strain evidence="6 7">L283</strain>
    </source>
</reference>
<keyword evidence="3 5" id="KW-0949">S-adenosyl-L-methionine</keyword>
<dbReference type="CDD" id="cd18081">
    <property type="entry name" value="RlmH-like"/>
    <property type="match status" value="1"/>
</dbReference>
<dbReference type="HAMAP" id="MF_00658">
    <property type="entry name" value="23SrRNA_methyltr_H"/>
    <property type="match status" value="1"/>
</dbReference>
<feature type="binding site" evidence="5">
    <location>
        <position position="99"/>
    </location>
    <ligand>
        <name>S-adenosyl-L-methionine</name>
        <dbReference type="ChEBI" id="CHEBI:59789"/>
    </ligand>
</feature>
<comment type="function">
    <text evidence="5">Specifically methylates the pseudouridine at position 1915 (m3Psi1915) in 23S rRNA.</text>
</comment>
<feature type="binding site" evidence="5">
    <location>
        <position position="72"/>
    </location>
    <ligand>
        <name>S-adenosyl-L-methionine</name>
        <dbReference type="ChEBI" id="CHEBI:59789"/>
    </ligand>
</feature>
<comment type="caution">
    <text evidence="5">Lacks conserved residue(s) required for the propagation of feature annotation.</text>
</comment>
<protein>
    <recommendedName>
        <fullName evidence="5">Ribosomal RNA large subunit methyltransferase H</fullName>
        <ecNumber evidence="5">2.1.1.177</ecNumber>
    </recommendedName>
    <alternativeName>
        <fullName evidence="5">23S rRNA (pseudouridine1915-N3)-methyltransferase</fullName>
    </alternativeName>
    <alternativeName>
        <fullName evidence="5">23S rRNA m3Psi1915 methyltransferase</fullName>
    </alternativeName>
    <alternativeName>
        <fullName evidence="5">rRNA (pseudouridine-N3-)-methyltransferase RlmH</fullName>
    </alternativeName>
</protein>
<comment type="subunit">
    <text evidence="5">Homodimer.</text>
</comment>
<evidence type="ECO:0000256" key="2">
    <source>
        <dbReference type="ARBA" id="ARBA00022679"/>
    </source>
</evidence>
<evidence type="ECO:0000256" key="4">
    <source>
        <dbReference type="ARBA" id="ARBA00038303"/>
    </source>
</evidence>
<evidence type="ECO:0000313" key="6">
    <source>
        <dbReference type="EMBL" id="MBZ7988012.1"/>
    </source>
</evidence>
<comment type="similarity">
    <text evidence="4 5">Belongs to the RNA methyltransferase RlmH family.</text>
</comment>
<evidence type="ECO:0000256" key="1">
    <source>
        <dbReference type="ARBA" id="ARBA00022603"/>
    </source>
</evidence>
<keyword evidence="5" id="KW-0963">Cytoplasm</keyword>
<dbReference type="SUPFAM" id="SSF75217">
    <property type="entry name" value="alpha/beta knot"/>
    <property type="match status" value="1"/>
</dbReference>
<proteinExistence type="inferred from homology"/>
<evidence type="ECO:0000313" key="7">
    <source>
        <dbReference type="Proteomes" id="UP000786183"/>
    </source>
</evidence>
<dbReference type="Pfam" id="PF02590">
    <property type="entry name" value="SPOUT_MTase"/>
    <property type="match status" value="1"/>
</dbReference>
<accession>A0ABS7WUK3</accession>
<dbReference type="EC" id="2.1.1.177" evidence="5"/>
<gene>
    <name evidence="5" type="primary">rlmH</name>
    <name evidence="6" type="ORF">AVCANL283_07900</name>
</gene>